<dbReference type="STRING" id="1805238.AUJ23_00880"/>
<dbReference type="EMBL" id="MNVC01000012">
    <property type="protein sequence ID" value="OIO20098.1"/>
    <property type="molecule type" value="Genomic_DNA"/>
</dbReference>
<dbReference type="NCBIfam" id="NF001413">
    <property type="entry name" value="PRK00290.1"/>
    <property type="match status" value="1"/>
</dbReference>
<reference evidence="10 11" key="1">
    <citation type="journal article" date="2016" name="Environ. Microbiol.">
        <title>Genomic resolution of a cold subsurface aquifer community provides metabolic insights for novel microbes adapted to high CO concentrations.</title>
        <authorList>
            <person name="Probst A.J."/>
            <person name="Castelle C.J."/>
            <person name="Singh A."/>
            <person name="Brown C.T."/>
            <person name="Anantharaman K."/>
            <person name="Sharon I."/>
            <person name="Hug L.A."/>
            <person name="Burstein D."/>
            <person name="Emerson J.B."/>
            <person name="Thomas B.C."/>
            <person name="Banfield J.F."/>
        </authorList>
    </citation>
    <scope>NUCLEOTIDE SEQUENCE [LARGE SCALE GENOMIC DNA]</scope>
    <source>
        <strain evidence="10">CG1_02_32_51</strain>
    </source>
</reference>
<protein>
    <recommendedName>
        <fullName evidence="7">Chaperone protein DnaK</fullName>
    </recommendedName>
    <alternativeName>
        <fullName evidence="7">HSP70</fullName>
    </alternativeName>
    <alternativeName>
        <fullName evidence="7">Heat shock 70 kDa protein</fullName>
    </alternativeName>
    <alternativeName>
        <fullName evidence="7">Heat shock protein 70</fullName>
    </alternativeName>
</protein>
<feature type="region of interest" description="Disordered" evidence="9">
    <location>
        <begin position="605"/>
        <end position="657"/>
    </location>
</feature>
<dbReference type="FunFam" id="3.30.420.40:FF:000004">
    <property type="entry name" value="Molecular chaperone DnaK"/>
    <property type="match status" value="1"/>
</dbReference>
<evidence type="ECO:0000256" key="1">
    <source>
        <dbReference type="ARBA" id="ARBA00007381"/>
    </source>
</evidence>
<dbReference type="NCBIfam" id="TIGR02350">
    <property type="entry name" value="prok_dnaK"/>
    <property type="match status" value="1"/>
</dbReference>
<evidence type="ECO:0000313" key="10">
    <source>
        <dbReference type="EMBL" id="OIO20098.1"/>
    </source>
</evidence>
<keyword evidence="3 7" id="KW-0547">Nucleotide-binding</keyword>
<evidence type="ECO:0000256" key="7">
    <source>
        <dbReference type="HAMAP-Rule" id="MF_00332"/>
    </source>
</evidence>
<evidence type="ECO:0000313" key="11">
    <source>
        <dbReference type="Proteomes" id="UP000181941"/>
    </source>
</evidence>
<evidence type="ECO:0000256" key="3">
    <source>
        <dbReference type="ARBA" id="ARBA00022741"/>
    </source>
</evidence>
<gene>
    <name evidence="7" type="primary">dnaK</name>
    <name evidence="10" type="ORF">AUJ23_00880</name>
</gene>
<dbReference type="Pfam" id="PF00012">
    <property type="entry name" value="HSP70"/>
    <property type="match status" value="1"/>
</dbReference>
<dbReference type="InterPro" id="IPR029047">
    <property type="entry name" value="HSP70_peptide-bd_sf"/>
</dbReference>
<sequence>MGKILGIDLGTTNSCMAIIEGGQPKVLENKEGNRTTPSVVAISKTGERLVGQLAKRQAVTNPSNTLYSIKRLIGRRFEDKEVQDTIKHSPYTIVKDGDKLKIKMGDKEYTPPEISAMILQKLKADAEEKLGEKITEAVITVPAYFDDSQRQATIAAGEIAGLKVARIINEPTAAAFAYGFDKKGDQQIVVYDLGGGTFDVSVLEISHDGAQSTVEVKATNGDTHLGGDDFDKKIMEWILEEFKKTEGINLGNDPLSLQRVRDAAEKIKIELSSTVDGEVNEPFITSGVEGPKHLSLKLSRARLEELVSDLVERTMVPLRKALEDAGIKKEDINEVVLVGGMTRMPLVQQSVEKFFGKKPHVGVNPDEVVAVGAAIQAGQLQGDLGKEILLLDVTPLSLGLETLGGVCTKLIDRNTTIPTSKTQVFSTAADSQPSVEIHVLQGEREMAVDNKALGTFMLDGIPPAPRGIPQIEVKFDIDANGVLQVSAKDKGTGKEQSIRIEASSGLSDADIEKMKKDAEAHADEDKKKREMIDIKNTADTMIYTTEKMMKDIIEKKIEVTDEEKKKVEEGLTKLKEVKEKDNIEEIKKVADELSTAAQAIGMKMYQQESASAKASADKQGAGTEEVKTEEKSAQGGSDSVGKDEGESVEGEVVDDKK</sequence>
<evidence type="ECO:0000256" key="2">
    <source>
        <dbReference type="ARBA" id="ARBA00022553"/>
    </source>
</evidence>
<dbReference type="GO" id="GO:0005524">
    <property type="term" value="F:ATP binding"/>
    <property type="evidence" value="ECO:0007669"/>
    <property type="project" value="UniProtKB-UniRule"/>
</dbReference>
<dbReference type="SUPFAM" id="SSF100920">
    <property type="entry name" value="Heat shock protein 70kD (HSP70), peptide-binding domain"/>
    <property type="match status" value="1"/>
</dbReference>
<dbReference type="GO" id="GO:0051082">
    <property type="term" value="F:unfolded protein binding"/>
    <property type="evidence" value="ECO:0007669"/>
    <property type="project" value="InterPro"/>
</dbReference>
<dbReference type="InterPro" id="IPR013126">
    <property type="entry name" value="Hsp_70_fam"/>
</dbReference>
<dbReference type="FunFam" id="2.60.34.10:FF:000014">
    <property type="entry name" value="Chaperone protein DnaK HSP70"/>
    <property type="match status" value="1"/>
</dbReference>
<comment type="similarity">
    <text evidence="1 7 8">Belongs to the heat shock protein 70 family.</text>
</comment>
<dbReference type="PANTHER" id="PTHR19375">
    <property type="entry name" value="HEAT SHOCK PROTEIN 70KDA"/>
    <property type="match status" value="1"/>
</dbReference>
<dbReference type="GO" id="GO:0140662">
    <property type="term" value="F:ATP-dependent protein folding chaperone"/>
    <property type="evidence" value="ECO:0007669"/>
    <property type="project" value="InterPro"/>
</dbReference>
<dbReference type="PROSITE" id="PS01036">
    <property type="entry name" value="HSP70_3"/>
    <property type="match status" value="1"/>
</dbReference>
<dbReference type="InterPro" id="IPR018181">
    <property type="entry name" value="Heat_shock_70_CS"/>
</dbReference>
<dbReference type="InterPro" id="IPR012725">
    <property type="entry name" value="Chaperone_DnaK"/>
</dbReference>
<keyword evidence="6 7" id="KW-0143">Chaperone</keyword>
<dbReference type="AlphaFoldDB" id="A0A1J4U6F4"/>
<dbReference type="SUPFAM" id="SSF100934">
    <property type="entry name" value="Heat shock protein 70kD (HSP70), C-terminal subdomain"/>
    <property type="match status" value="1"/>
</dbReference>
<comment type="caution">
    <text evidence="10">The sequence shown here is derived from an EMBL/GenBank/DDBJ whole genome shotgun (WGS) entry which is preliminary data.</text>
</comment>
<dbReference type="InterPro" id="IPR043129">
    <property type="entry name" value="ATPase_NBD"/>
</dbReference>
<dbReference type="Proteomes" id="UP000181941">
    <property type="component" value="Unassembled WGS sequence"/>
</dbReference>
<keyword evidence="4 7" id="KW-0067">ATP-binding</keyword>
<dbReference type="HAMAP" id="MF_00332">
    <property type="entry name" value="DnaK"/>
    <property type="match status" value="1"/>
</dbReference>
<keyword evidence="2 7" id="KW-0597">Phosphoprotein</keyword>
<proteinExistence type="evidence at transcript level"/>
<keyword evidence="5 7" id="KW-0346">Stress response</keyword>
<accession>A0A1J4U6F4</accession>
<dbReference type="Gene3D" id="1.20.1270.10">
    <property type="match status" value="1"/>
</dbReference>
<evidence type="ECO:0000256" key="8">
    <source>
        <dbReference type="RuleBase" id="RU003322"/>
    </source>
</evidence>
<dbReference type="PRINTS" id="PR00301">
    <property type="entry name" value="HEATSHOCK70"/>
</dbReference>
<feature type="compositionally biased region" description="Acidic residues" evidence="9">
    <location>
        <begin position="646"/>
        <end position="657"/>
    </location>
</feature>
<dbReference type="Gene3D" id="2.60.34.10">
    <property type="entry name" value="Substrate Binding Domain Of DNAk, Chain A, domain 1"/>
    <property type="match status" value="1"/>
</dbReference>
<organism evidence="10 11">
    <name type="scientific">Candidatus Magasanikbacteria bacterium CG1_02_32_51</name>
    <dbReference type="NCBI Taxonomy" id="1805238"/>
    <lineage>
        <taxon>Bacteria</taxon>
        <taxon>Candidatus Magasanikiibacteriota</taxon>
    </lineage>
</organism>
<dbReference type="FunFam" id="1.20.1270.10:FF:000001">
    <property type="entry name" value="Molecular chaperone DnaK"/>
    <property type="match status" value="1"/>
</dbReference>
<comment type="function">
    <text evidence="7">Acts as a chaperone.</text>
</comment>
<feature type="modified residue" description="Phosphothreonine; by autocatalysis" evidence="7">
    <location>
        <position position="197"/>
    </location>
</feature>
<comment type="induction">
    <text evidence="7">By stress conditions e.g. heat shock.</text>
</comment>
<dbReference type="Gene3D" id="3.30.420.40">
    <property type="match status" value="2"/>
</dbReference>
<dbReference type="PROSITE" id="PS00329">
    <property type="entry name" value="HSP70_2"/>
    <property type="match status" value="1"/>
</dbReference>
<evidence type="ECO:0000256" key="6">
    <source>
        <dbReference type="ARBA" id="ARBA00023186"/>
    </source>
</evidence>
<dbReference type="InterPro" id="IPR029048">
    <property type="entry name" value="HSP70_C_sf"/>
</dbReference>
<evidence type="ECO:0000256" key="4">
    <source>
        <dbReference type="ARBA" id="ARBA00022840"/>
    </source>
</evidence>
<name>A0A1J4U6F4_9BACT</name>
<evidence type="ECO:0000256" key="5">
    <source>
        <dbReference type="ARBA" id="ARBA00023016"/>
    </source>
</evidence>
<dbReference type="Gene3D" id="3.90.640.10">
    <property type="entry name" value="Actin, Chain A, domain 4"/>
    <property type="match status" value="1"/>
</dbReference>
<dbReference type="PROSITE" id="PS00297">
    <property type="entry name" value="HSP70_1"/>
    <property type="match status" value="1"/>
</dbReference>
<dbReference type="FunFam" id="3.90.640.10:FF:000003">
    <property type="entry name" value="Molecular chaperone DnaK"/>
    <property type="match status" value="1"/>
</dbReference>
<dbReference type="SUPFAM" id="SSF53067">
    <property type="entry name" value="Actin-like ATPase domain"/>
    <property type="match status" value="2"/>
</dbReference>
<evidence type="ECO:0000256" key="9">
    <source>
        <dbReference type="SAM" id="MobiDB-lite"/>
    </source>
</evidence>
<dbReference type="CDD" id="cd10234">
    <property type="entry name" value="ASKHA_NBD_HSP70_DnaK-like"/>
    <property type="match status" value="1"/>
</dbReference>